<comment type="caution">
    <text evidence="3">The sequence shown here is derived from an EMBL/GenBank/DDBJ whole genome shotgun (WGS) entry which is preliminary data.</text>
</comment>
<dbReference type="PROSITE" id="PS50164">
    <property type="entry name" value="GIY_YIG"/>
    <property type="match status" value="1"/>
</dbReference>
<dbReference type="AlphaFoldDB" id="A0A2M8D9Q8"/>
<evidence type="ECO:0000259" key="2">
    <source>
        <dbReference type="PROSITE" id="PS50164"/>
    </source>
</evidence>
<protein>
    <submittedName>
        <fullName evidence="3">Endonuclease</fullName>
    </submittedName>
</protein>
<dbReference type="InterPro" id="IPR035901">
    <property type="entry name" value="GIY-YIG_endonuc_sf"/>
</dbReference>
<dbReference type="PANTHER" id="PTHR34477:SF1">
    <property type="entry name" value="UPF0213 PROTEIN YHBQ"/>
    <property type="match status" value="1"/>
</dbReference>
<accession>A0A2M8D9Q8</accession>
<dbReference type="InterPro" id="IPR000305">
    <property type="entry name" value="GIY-YIG_endonuc"/>
</dbReference>
<comment type="similarity">
    <text evidence="1">Belongs to the UPF0213 family.</text>
</comment>
<dbReference type="EMBL" id="PFTL01000020">
    <property type="protein sequence ID" value="PJB83899.1"/>
    <property type="molecule type" value="Genomic_DNA"/>
</dbReference>
<dbReference type="InterPro" id="IPR050190">
    <property type="entry name" value="UPF0213_domain"/>
</dbReference>
<keyword evidence="3" id="KW-0255">Endonuclease</keyword>
<evidence type="ECO:0000256" key="1">
    <source>
        <dbReference type="ARBA" id="ARBA00007435"/>
    </source>
</evidence>
<dbReference type="PANTHER" id="PTHR34477">
    <property type="entry name" value="UPF0213 PROTEIN YHBQ"/>
    <property type="match status" value="1"/>
</dbReference>
<reference evidence="4" key="1">
    <citation type="submission" date="2017-09" db="EMBL/GenBank/DDBJ databases">
        <title>Depth-based differentiation of microbial function through sediment-hosted aquifers and enrichment of novel symbionts in the deep terrestrial subsurface.</title>
        <authorList>
            <person name="Probst A.J."/>
            <person name="Ladd B."/>
            <person name="Jarett J.K."/>
            <person name="Geller-Mcgrath D.E."/>
            <person name="Sieber C.M.K."/>
            <person name="Emerson J.B."/>
            <person name="Anantharaman K."/>
            <person name="Thomas B.C."/>
            <person name="Malmstrom R."/>
            <person name="Stieglmeier M."/>
            <person name="Klingl A."/>
            <person name="Woyke T."/>
            <person name="Ryan C.M."/>
            <person name="Banfield J.F."/>
        </authorList>
    </citation>
    <scope>NUCLEOTIDE SEQUENCE [LARGE SCALE GENOMIC DNA]</scope>
</reference>
<dbReference type="Pfam" id="PF01541">
    <property type="entry name" value="GIY-YIG"/>
    <property type="match status" value="1"/>
</dbReference>
<evidence type="ECO:0000313" key="4">
    <source>
        <dbReference type="Proteomes" id="UP000230577"/>
    </source>
</evidence>
<name>A0A2M8D9Q8_9BACT</name>
<proteinExistence type="inferred from homology"/>
<keyword evidence="3" id="KW-0378">Hydrolase</keyword>
<sequence>MIYYVYIIQSEKDKGFYTGLTTDVGRRLKEHDKSDTKTTRSKKPWKLVYFEKFENRTEARKREKYLKSGVGREFRKKILPD</sequence>
<dbReference type="Proteomes" id="UP000230577">
    <property type="component" value="Unassembled WGS sequence"/>
</dbReference>
<organism evidence="3 4">
    <name type="scientific">Candidatus Wolfebacteria bacterium CG_4_9_14_0_8_um_filter_39_46</name>
    <dbReference type="NCBI Taxonomy" id="1975064"/>
    <lineage>
        <taxon>Bacteria</taxon>
        <taxon>Candidatus Wolfeibacteriota</taxon>
    </lineage>
</organism>
<dbReference type="GO" id="GO:0004519">
    <property type="term" value="F:endonuclease activity"/>
    <property type="evidence" value="ECO:0007669"/>
    <property type="project" value="UniProtKB-KW"/>
</dbReference>
<dbReference type="CDD" id="cd10449">
    <property type="entry name" value="GIY-YIG_SLX1_like"/>
    <property type="match status" value="1"/>
</dbReference>
<dbReference type="Gene3D" id="3.40.1440.10">
    <property type="entry name" value="GIY-YIG endonuclease"/>
    <property type="match status" value="1"/>
</dbReference>
<keyword evidence="3" id="KW-0540">Nuclease</keyword>
<gene>
    <name evidence="3" type="ORF">CO087_00895</name>
</gene>
<dbReference type="SUPFAM" id="SSF82771">
    <property type="entry name" value="GIY-YIG endonuclease"/>
    <property type="match status" value="1"/>
</dbReference>
<evidence type="ECO:0000313" key="3">
    <source>
        <dbReference type="EMBL" id="PJB83899.1"/>
    </source>
</evidence>
<feature type="domain" description="GIY-YIG" evidence="2">
    <location>
        <begin position="1"/>
        <end position="78"/>
    </location>
</feature>